<organism evidence="2 3">
    <name type="scientific">Sulfuriferula plumbiphila</name>
    <dbReference type="NCBI Taxonomy" id="171865"/>
    <lineage>
        <taxon>Bacteria</taxon>
        <taxon>Pseudomonadati</taxon>
        <taxon>Pseudomonadota</taxon>
        <taxon>Betaproteobacteria</taxon>
        <taxon>Nitrosomonadales</taxon>
        <taxon>Sulfuricellaceae</taxon>
        <taxon>Sulfuriferula</taxon>
    </lineage>
</organism>
<name>A0A512L992_9PROT</name>
<keyword evidence="3" id="KW-1185">Reference proteome</keyword>
<dbReference type="GO" id="GO:0003677">
    <property type="term" value="F:DNA binding"/>
    <property type="evidence" value="ECO:0007669"/>
    <property type="project" value="InterPro"/>
</dbReference>
<protein>
    <recommendedName>
        <fullName evidence="1">Resolvase/invertase-type recombinase catalytic domain-containing protein</fullName>
    </recommendedName>
</protein>
<proteinExistence type="predicted"/>
<dbReference type="Pfam" id="PF00239">
    <property type="entry name" value="Resolvase"/>
    <property type="match status" value="1"/>
</dbReference>
<dbReference type="RefSeq" id="WP_147073693.1">
    <property type="nucleotide sequence ID" value="NZ_AP021884.1"/>
</dbReference>
<evidence type="ECO:0000313" key="3">
    <source>
        <dbReference type="Proteomes" id="UP000321337"/>
    </source>
</evidence>
<gene>
    <name evidence="2" type="ORF">TPL01_21960</name>
</gene>
<dbReference type="Gene3D" id="1.10.10.60">
    <property type="entry name" value="Homeodomain-like"/>
    <property type="match status" value="1"/>
</dbReference>
<evidence type="ECO:0000313" key="2">
    <source>
        <dbReference type="EMBL" id="GEP31058.1"/>
    </source>
</evidence>
<dbReference type="EMBL" id="BKAD01000023">
    <property type="protein sequence ID" value="GEP31058.1"/>
    <property type="molecule type" value="Genomic_DNA"/>
</dbReference>
<accession>A0A512L992</accession>
<dbReference type="InterPro" id="IPR036162">
    <property type="entry name" value="Resolvase-like_N_sf"/>
</dbReference>
<reference evidence="2 3" key="1">
    <citation type="submission" date="2019-07" db="EMBL/GenBank/DDBJ databases">
        <title>Whole genome shotgun sequence of Thiobacillus plumbophilus NBRC 107929.</title>
        <authorList>
            <person name="Hosoyama A."/>
            <person name="Uohara A."/>
            <person name="Ohji S."/>
            <person name="Ichikawa N."/>
        </authorList>
    </citation>
    <scope>NUCLEOTIDE SEQUENCE [LARGE SCALE GENOMIC DNA]</scope>
    <source>
        <strain evidence="2 3">NBRC 107929</strain>
    </source>
</reference>
<feature type="domain" description="Resolvase/invertase-type recombinase catalytic" evidence="1">
    <location>
        <begin position="1"/>
        <end position="28"/>
    </location>
</feature>
<dbReference type="OrthoDB" id="8585334at2"/>
<dbReference type="Proteomes" id="UP000321337">
    <property type="component" value="Unassembled WGS sequence"/>
</dbReference>
<dbReference type="InterPro" id="IPR006120">
    <property type="entry name" value="Resolvase_HTH_dom"/>
</dbReference>
<dbReference type="SUPFAM" id="SSF53041">
    <property type="entry name" value="Resolvase-like"/>
    <property type="match status" value="1"/>
</dbReference>
<dbReference type="PROSITE" id="PS51736">
    <property type="entry name" value="RECOMBINASES_3"/>
    <property type="match status" value="1"/>
</dbReference>
<sequence>MFGALAEFERSLIRERTMAGRKAARARGRKGAHPKKLSPKDLRTIKVLLKFGDVTIAQQFGISRSTIYRYAGRPS</sequence>
<dbReference type="AlphaFoldDB" id="A0A512L992"/>
<dbReference type="InterPro" id="IPR006119">
    <property type="entry name" value="Resolv_N"/>
</dbReference>
<evidence type="ECO:0000259" key="1">
    <source>
        <dbReference type="PROSITE" id="PS51736"/>
    </source>
</evidence>
<dbReference type="GO" id="GO:0000150">
    <property type="term" value="F:DNA strand exchange activity"/>
    <property type="evidence" value="ECO:0007669"/>
    <property type="project" value="InterPro"/>
</dbReference>
<comment type="caution">
    <text evidence="2">The sequence shown here is derived from an EMBL/GenBank/DDBJ whole genome shotgun (WGS) entry which is preliminary data.</text>
</comment>
<dbReference type="Pfam" id="PF02796">
    <property type="entry name" value="HTH_7"/>
    <property type="match status" value="1"/>
</dbReference>